<dbReference type="EMBL" id="JABSTR010000008">
    <property type="protein sequence ID" value="KAH9378058.1"/>
    <property type="molecule type" value="Genomic_DNA"/>
</dbReference>
<dbReference type="InterPro" id="IPR042089">
    <property type="entry name" value="Peptidase_M13_dom_2"/>
</dbReference>
<accession>A0A9J6GRK0</accession>
<keyword evidence="2" id="KW-1185">Reference proteome</keyword>
<sequence>MSKSRRTATTKINSALLHLWPPVRYLNNEELDRLYNAFPSNASSFFEYWVASSESLAAVSRSQVNAHVLNYPVNYELPYLRYDRPTGTLNVAVGAVNHPLYYGNGTSAMFYGGLGFSMALQLVKSLDHYGLQWHLNGTFGGSIFTR</sequence>
<dbReference type="InterPro" id="IPR024079">
    <property type="entry name" value="MetalloPept_cat_dom_sf"/>
</dbReference>
<comment type="caution">
    <text evidence="1">The sequence shown here is derived from an EMBL/GenBank/DDBJ whole genome shotgun (WGS) entry which is preliminary data.</text>
</comment>
<dbReference type="Gene3D" id="1.10.1380.10">
    <property type="entry name" value="Neutral endopeptidase , domain2"/>
    <property type="match status" value="1"/>
</dbReference>
<dbReference type="OrthoDB" id="6494159at2759"/>
<gene>
    <name evidence="1" type="ORF">HPB48_022882</name>
</gene>
<dbReference type="Proteomes" id="UP000821853">
    <property type="component" value="Unassembled WGS sequence"/>
</dbReference>
<protein>
    <submittedName>
        <fullName evidence="1">Uncharacterized protein</fullName>
    </submittedName>
</protein>
<reference evidence="1 2" key="1">
    <citation type="journal article" date="2020" name="Cell">
        <title>Large-Scale Comparative Analyses of Tick Genomes Elucidate Their Genetic Diversity and Vector Capacities.</title>
        <authorList>
            <consortium name="Tick Genome and Microbiome Consortium (TIGMIC)"/>
            <person name="Jia N."/>
            <person name="Wang J."/>
            <person name="Shi W."/>
            <person name="Du L."/>
            <person name="Sun Y."/>
            <person name="Zhan W."/>
            <person name="Jiang J.F."/>
            <person name="Wang Q."/>
            <person name="Zhang B."/>
            <person name="Ji P."/>
            <person name="Bell-Sakyi L."/>
            <person name="Cui X.M."/>
            <person name="Yuan T.T."/>
            <person name="Jiang B.G."/>
            <person name="Yang W.F."/>
            <person name="Lam T.T."/>
            <person name="Chang Q.C."/>
            <person name="Ding S.J."/>
            <person name="Wang X.J."/>
            <person name="Zhu J.G."/>
            <person name="Ruan X.D."/>
            <person name="Zhao L."/>
            <person name="Wei J.T."/>
            <person name="Ye R.Z."/>
            <person name="Que T.C."/>
            <person name="Du C.H."/>
            <person name="Zhou Y.H."/>
            <person name="Cheng J.X."/>
            <person name="Dai P.F."/>
            <person name="Guo W.B."/>
            <person name="Han X.H."/>
            <person name="Huang E.J."/>
            <person name="Li L.F."/>
            <person name="Wei W."/>
            <person name="Gao Y.C."/>
            <person name="Liu J.Z."/>
            <person name="Shao H.Z."/>
            <person name="Wang X."/>
            <person name="Wang C.C."/>
            <person name="Yang T.C."/>
            <person name="Huo Q.B."/>
            <person name="Li W."/>
            <person name="Chen H.Y."/>
            <person name="Chen S.E."/>
            <person name="Zhou L.G."/>
            <person name="Ni X.B."/>
            <person name="Tian J.H."/>
            <person name="Sheng Y."/>
            <person name="Liu T."/>
            <person name="Pan Y.S."/>
            <person name="Xia L.Y."/>
            <person name="Li J."/>
            <person name="Zhao F."/>
            <person name="Cao W.C."/>
        </authorList>
    </citation>
    <scope>NUCLEOTIDE SEQUENCE [LARGE SCALE GENOMIC DNA]</scope>
    <source>
        <strain evidence="1">HaeL-2018</strain>
    </source>
</reference>
<proteinExistence type="predicted"/>
<dbReference type="AlphaFoldDB" id="A0A9J6GRK0"/>
<evidence type="ECO:0000313" key="1">
    <source>
        <dbReference type="EMBL" id="KAH9378058.1"/>
    </source>
</evidence>
<organism evidence="1 2">
    <name type="scientific">Haemaphysalis longicornis</name>
    <name type="common">Bush tick</name>
    <dbReference type="NCBI Taxonomy" id="44386"/>
    <lineage>
        <taxon>Eukaryota</taxon>
        <taxon>Metazoa</taxon>
        <taxon>Ecdysozoa</taxon>
        <taxon>Arthropoda</taxon>
        <taxon>Chelicerata</taxon>
        <taxon>Arachnida</taxon>
        <taxon>Acari</taxon>
        <taxon>Parasitiformes</taxon>
        <taxon>Ixodida</taxon>
        <taxon>Ixodoidea</taxon>
        <taxon>Ixodidae</taxon>
        <taxon>Haemaphysalinae</taxon>
        <taxon>Haemaphysalis</taxon>
    </lineage>
</organism>
<evidence type="ECO:0000313" key="2">
    <source>
        <dbReference type="Proteomes" id="UP000821853"/>
    </source>
</evidence>
<dbReference type="GO" id="GO:0008237">
    <property type="term" value="F:metallopeptidase activity"/>
    <property type="evidence" value="ECO:0007669"/>
    <property type="project" value="InterPro"/>
</dbReference>
<name>A0A9J6GRK0_HAELO</name>
<dbReference type="SUPFAM" id="SSF55486">
    <property type="entry name" value="Metalloproteases ('zincins'), catalytic domain"/>
    <property type="match status" value="1"/>
</dbReference>
<dbReference type="VEuPathDB" id="VectorBase:HLOH_049901"/>
<dbReference type="Gene3D" id="3.40.390.10">
    <property type="entry name" value="Collagenase (Catalytic Domain)"/>
    <property type="match status" value="1"/>
</dbReference>